<dbReference type="RefSeq" id="WP_256945675.1">
    <property type="nucleotide sequence ID" value="NZ_JANHNZ010000009.1"/>
</dbReference>
<evidence type="ECO:0000313" key="2">
    <source>
        <dbReference type="Proteomes" id="UP001059480"/>
    </source>
</evidence>
<dbReference type="Proteomes" id="UP001059480">
    <property type="component" value="Unassembled WGS sequence"/>
</dbReference>
<comment type="caution">
    <text evidence="1">The sequence shown here is derived from an EMBL/GenBank/DDBJ whole genome shotgun (WGS) entry which is preliminary data.</text>
</comment>
<dbReference type="Gene3D" id="3.40.50.300">
    <property type="entry name" value="P-loop containing nucleotide triphosphate hydrolases"/>
    <property type="match status" value="1"/>
</dbReference>
<accession>A0ABT1WPZ9</accession>
<dbReference type="EMBL" id="JANHNZ010000009">
    <property type="protein sequence ID" value="MCQ9210563.1"/>
    <property type="molecule type" value="Genomic_DNA"/>
</dbReference>
<sequence length="166" mass="19583">MKKVIILRGNSASGKTSVAKELQERLGCNTMMISQDMIRRDILHVKDGPNTLVIPLLTNLVEYGHQHTEITILEGIFKFEWYEPFFSHVKDLFGDEIYAYYWDIPFEETLRRHQTKIDKAKEYGATAMHKWWREKDYLTSITETIFHENVSLEEAVNHILQDLDQH</sequence>
<keyword evidence="1" id="KW-0808">Transferase</keyword>
<keyword evidence="2" id="KW-1185">Reference proteome</keyword>
<dbReference type="NCBIfam" id="NF005255">
    <property type="entry name" value="PRK06762.2-2"/>
    <property type="match status" value="1"/>
</dbReference>
<gene>
    <name evidence="1" type="ORF">NPA36_08370</name>
</gene>
<reference evidence="1" key="2">
    <citation type="journal article" date="2023" name="Curr. Microbiol.">
        <title>Granulicatella seriolae sp. nov., a Novel Facultative Anaerobe Isolated from Yellowtail Marine Fish.</title>
        <authorList>
            <person name="Lee M."/>
            <person name="Choi Y.J."/>
            <person name="Farooq A."/>
            <person name="Jeong J.B."/>
            <person name="Jung M.Y."/>
        </authorList>
    </citation>
    <scope>NUCLEOTIDE SEQUENCE</scope>
    <source>
        <strain evidence="1">S8</strain>
    </source>
</reference>
<reference evidence="1" key="3">
    <citation type="journal article" date="2023" name="Microbiol. Resour. Announc.">
        <title>Draft Genome Sequence of Granulicatella sp. Strain S8, Isolated from a Marine Fish, Seriola quinqueradiata.</title>
        <authorList>
            <person name="Lee M."/>
            <person name="Farooq A."/>
            <person name="Jeong J.B."/>
            <person name="Jung M.Y."/>
        </authorList>
    </citation>
    <scope>NUCLEOTIDE SEQUENCE</scope>
    <source>
        <strain evidence="1">S8</strain>
    </source>
</reference>
<protein>
    <submittedName>
        <fullName evidence="1">Kinase</fullName>
    </submittedName>
</protein>
<dbReference type="InterPro" id="IPR027417">
    <property type="entry name" value="P-loop_NTPase"/>
</dbReference>
<evidence type="ECO:0000313" key="1">
    <source>
        <dbReference type="EMBL" id="MCQ9210563.1"/>
    </source>
</evidence>
<dbReference type="SUPFAM" id="SSF52540">
    <property type="entry name" value="P-loop containing nucleoside triphosphate hydrolases"/>
    <property type="match status" value="1"/>
</dbReference>
<organism evidence="1 2">
    <name type="scientific">Granulicatella seriolae</name>
    <dbReference type="NCBI Taxonomy" id="2967226"/>
    <lineage>
        <taxon>Bacteria</taxon>
        <taxon>Bacillati</taxon>
        <taxon>Bacillota</taxon>
        <taxon>Bacilli</taxon>
        <taxon>Lactobacillales</taxon>
        <taxon>Carnobacteriaceae</taxon>
        <taxon>Granulicatella</taxon>
    </lineage>
</organism>
<dbReference type="NCBIfam" id="NF005253">
    <property type="entry name" value="PRK06762.1-4"/>
    <property type="match status" value="1"/>
</dbReference>
<name>A0ABT1WPZ9_9LACT</name>
<proteinExistence type="predicted"/>
<reference evidence="1" key="1">
    <citation type="submission" date="2022-07" db="EMBL/GenBank/DDBJ databases">
        <authorList>
            <person name="Jung M.-Y."/>
            <person name="Lee M."/>
        </authorList>
    </citation>
    <scope>NUCLEOTIDE SEQUENCE</scope>
    <source>
        <strain evidence="1">S8</strain>
    </source>
</reference>
<dbReference type="GO" id="GO:0016301">
    <property type="term" value="F:kinase activity"/>
    <property type="evidence" value="ECO:0007669"/>
    <property type="project" value="UniProtKB-KW"/>
</dbReference>
<keyword evidence="1" id="KW-0418">Kinase</keyword>